<proteinExistence type="predicted"/>
<evidence type="ECO:0000313" key="2">
    <source>
        <dbReference type="EMBL" id="KMP02303.1"/>
    </source>
</evidence>
<accession>A0A0J6Y6L2</accession>
<dbReference type="Proteomes" id="UP000054565">
    <property type="component" value="Unassembled WGS sequence"/>
</dbReference>
<evidence type="ECO:0000256" key="1">
    <source>
        <dbReference type="SAM" id="MobiDB-lite"/>
    </source>
</evidence>
<gene>
    <name evidence="2" type="ORF">CIRG_10126</name>
</gene>
<reference evidence="3" key="1">
    <citation type="journal article" date="2010" name="Genome Res.">
        <title>Population genomic sequencing of Coccidioides fungi reveals recent hybridization and transposon control.</title>
        <authorList>
            <person name="Neafsey D.E."/>
            <person name="Barker B.M."/>
            <person name="Sharpton T.J."/>
            <person name="Stajich J.E."/>
            <person name="Park D.J."/>
            <person name="Whiston E."/>
            <person name="Hung C.-Y."/>
            <person name="McMahan C."/>
            <person name="White J."/>
            <person name="Sykes S."/>
            <person name="Heiman D."/>
            <person name="Young S."/>
            <person name="Zeng Q."/>
            <person name="Abouelleil A."/>
            <person name="Aftuck L."/>
            <person name="Bessette D."/>
            <person name="Brown A."/>
            <person name="FitzGerald M."/>
            <person name="Lui A."/>
            <person name="Macdonald J.P."/>
            <person name="Priest M."/>
            <person name="Orbach M.J."/>
            <person name="Galgiani J.N."/>
            <person name="Kirkland T.N."/>
            <person name="Cole G.T."/>
            <person name="Birren B.W."/>
            <person name="Henn M.R."/>
            <person name="Taylor J.W."/>
            <person name="Rounsley S.D."/>
        </authorList>
    </citation>
    <scope>NUCLEOTIDE SEQUENCE [LARGE SCALE GENOMIC DNA]</scope>
    <source>
        <strain evidence="3">RMSCC 2394</strain>
    </source>
</reference>
<evidence type="ECO:0000313" key="3">
    <source>
        <dbReference type="Proteomes" id="UP000054565"/>
    </source>
</evidence>
<protein>
    <submittedName>
        <fullName evidence="2">Uncharacterized protein</fullName>
    </submittedName>
</protein>
<name>A0A0J6Y6L2_COCIT</name>
<sequence length="117" mass="12233">MIGYRGCIGITTHAYRDDKTTPATSRILEQTSEAARAAEKASGCTESLPSIQSYPSSSLEHTNLVYGRDKSTTCSSGSPQLLGKRGGSANEGVSNAALGWPPTLPPGCSRADGRCRV</sequence>
<dbReference type="AlphaFoldDB" id="A0A0J6Y6L2"/>
<feature type="compositionally biased region" description="Low complexity" evidence="1">
    <location>
        <begin position="47"/>
        <end position="56"/>
    </location>
</feature>
<organism evidence="2 3">
    <name type="scientific">Coccidioides immitis RMSCC 2394</name>
    <dbReference type="NCBI Taxonomy" id="404692"/>
    <lineage>
        <taxon>Eukaryota</taxon>
        <taxon>Fungi</taxon>
        <taxon>Dikarya</taxon>
        <taxon>Ascomycota</taxon>
        <taxon>Pezizomycotina</taxon>
        <taxon>Eurotiomycetes</taxon>
        <taxon>Eurotiomycetidae</taxon>
        <taxon>Onygenales</taxon>
        <taxon>Onygenaceae</taxon>
        <taxon>Coccidioides</taxon>
    </lineage>
</organism>
<dbReference type="EMBL" id="DS028102">
    <property type="protein sequence ID" value="KMP02303.1"/>
    <property type="molecule type" value="Genomic_DNA"/>
</dbReference>
<feature type="region of interest" description="Disordered" evidence="1">
    <location>
        <begin position="32"/>
        <end position="56"/>
    </location>
</feature>
<feature type="region of interest" description="Disordered" evidence="1">
    <location>
        <begin position="69"/>
        <end position="98"/>
    </location>
</feature>